<proteinExistence type="predicted"/>
<gene>
    <name evidence="2" type="ORF">RHGRI_028864</name>
</gene>
<keyword evidence="3" id="KW-1185">Reference proteome</keyword>
<keyword evidence="1" id="KW-0472">Membrane</keyword>
<comment type="caution">
    <text evidence="2">The sequence shown here is derived from an EMBL/GenBank/DDBJ whole genome shotgun (WGS) entry which is preliminary data.</text>
</comment>
<organism evidence="2 3">
    <name type="scientific">Rhododendron griersonianum</name>
    <dbReference type="NCBI Taxonomy" id="479676"/>
    <lineage>
        <taxon>Eukaryota</taxon>
        <taxon>Viridiplantae</taxon>
        <taxon>Streptophyta</taxon>
        <taxon>Embryophyta</taxon>
        <taxon>Tracheophyta</taxon>
        <taxon>Spermatophyta</taxon>
        <taxon>Magnoliopsida</taxon>
        <taxon>eudicotyledons</taxon>
        <taxon>Gunneridae</taxon>
        <taxon>Pentapetalae</taxon>
        <taxon>asterids</taxon>
        <taxon>Ericales</taxon>
        <taxon>Ericaceae</taxon>
        <taxon>Ericoideae</taxon>
        <taxon>Rhodoreae</taxon>
        <taxon>Rhododendron</taxon>
    </lineage>
</organism>
<name>A0AAV6IHF9_9ERIC</name>
<dbReference type="Proteomes" id="UP000823749">
    <property type="component" value="Chromosome 10"/>
</dbReference>
<reference evidence="2" key="1">
    <citation type="submission" date="2020-08" db="EMBL/GenBank/DDBJ databases">
        <title>Plant Genome Project.</title>
        <authorList>
            <person name="Zhang R.-G."/>
        </authorList>
    </citation>
    <scope>NUCLEOTIDE SEQUENCE</scope>
    <source>
        <strain evidence="2">WSP0</strain>
        <tissue evidence="2">Leaf</tissue>
    </source>
</reference>
<sequence length="125" mass="14349">MASSLLSFWYVPTVPLVKQTSTRPSLQIRAQGFRDEDRPGSIDGNMSILRERIEAVRIKERLERCCRKENGLNYAAGYDYKHKRSADSSQFFEILFGMVFGTFILAIVTGILCLWLVSLLIHLYL</sequence>
<dbReference type="PANTHER" id="PTHR38225">
    <property type="entry name" value="PROTEIN, PUTATIVE-RELATED"/>
    <property type="match status" value="1"/>
</dbReference>
<keyword evidence="1" id="KW-0812">Transmembrane</keyword>
<feature type="transmembrane region" description="Helical" evidence="1">
    <location>
        <begin position="91"/>
        <end position="124"/>
    </location>
</feature>
<protein>
    <submittedName>
        <fullName evidence="2">Uncharacterized protein</fullName>
    </submittedName>
</protein>
<dbReference type="AlphaFoldDB" id="A0AAV6IHF9"/>
<dbReference type="PANTHER" id="PTHR38225:SF4">
    <property type="entry name" value="PROTEIN, PUTATIVE-RELATED"/>
    <property type="match status" value="1"/>
</dbReference>
<evidence type="ECO:0000313" key="2">
    <source>
        <dbReference type="EMBL" id="KAG5528068.1"/>
    </source>
</evidence>
<dbReference type="EMBL" id="JACTNZ010000010">
    <property type="protein sequence ID" value="KAG5528068.1"/>
    <property type="molecule type" value="Genomic_DNA"/>
</dbReference>
<accession>A0AAV6IHF9</accession>
<evidence type="ECO:0000313" key="3">
    <source>
        <dbReference type="Proteomes" id="UP000823749"/>
    </source>
</evidence>
<evidence type="ECO:0000256" key="1">
    <source>
        <dbReference type="SAM" id="Phobius"/>
    </source>
</evidence>
<keyword evidence="1" id="KW-1133">Transmembrane helix</keyword>